<dbReference type="PROSITE" id="PS00012">
    <property type="entry name" value="PHOSPHOPANTETHEINE"/>
    <property type="match status" value="1"/>
</dbReference>
<dbReference type="Gene3D" id="3.40.50.980">
    <property type="match status" value="1"/>
</dbReference>
<dbReference type="NCBIfam" id="TIGR01720">
    <property type="entry name" value="NRPS-para261"/>
    <property type="match status" value="1"/>
</dbReference>
<dbReference type="PANTHER" id="PTHR45527:SF1">
    <property type="entry name" value="FATTY ACID SYNTHASE"/>
    <property type="match status" value="1"/>
</dbReference>
<evidence type="ECO:0000259" key="6">
    <source>
        <dbReference type="PROSITE" id="PS50075"/>
    </source>
</evidence>
<evidence type="ECO:0000256" key="4">
    <source>
        <dbReference type="ARBA" id="ARBA00022737"/>
    </source>
</evidence>
<dbReference type="Gene3D" id="2.30.38.10">
    <property type="entry name" value="Luciferase, Domain 3"/>
    <property type="match status" value="1"/>
</dbReference>
<comment type="cofactor">
    <cofactor evidence="1">
        <name>pantetheine 4'-phosphate</name>
        <dbReference type="ChEBI" id="CHEBI:47942"/>
    </cofactor>
</comment>
<keyword evidence="2" id="KW-0596">Phosphopantetheine</keyword>
<dbReference type="SUPFAM" id="SSF52777">
    <property type="entry name" value="CoA-dependent acyltransferases"/>
    <property type="match status" value="2"/>
</dbReference>
<dbReference type="GO" id="GO:0031177">
    <property type="term" value="F:phosphopantetheine binding"/>
    <property type="evidence" value="ECO:0007669"/>
    <property type="project" value="InterPro"/>
</dbReference>
<dbReference type="PANTHER" id="PTHR45527">
    <property type="entry name" value="NONRIBOSOMAL PEPTIDE SYNTHETASE"/>
    <property type="match status" value="1"/>
</dbReference>
<dbReference type="Gene3D" id="3.30.559.30">
    <property type="entry name" value="Nonribosomal peptide synthetase, condensation domain"/>
    <property type="match status" value="1"/>
</dbReference>
<keyword evidence="4" id="KW-0677">Repeat</keyword>
<dbReference type="FunFam" id="2.30.38.10:FF:000001">
    <property type="entry name" value="Non-ribosomal peptide synthetase PvdI"/>
    <property type="match status" value="1"/>
</dbReference>
<keyword evidence="8" id="KW-1185">Reference proteome</keyword>
<feature type="domain" description="Carrier" evidence="6">
    <location>
        <begin position="247"/>
        <end position="321"/>
    </location>
</feature>
<dbReference type="Pfam" id="PF00550">
    <property type="entry name" value="PP-binding"/>
    <property type="match status" value="1"/>
</dbReference>
<evidence type="ECO:0000256" key="3">
    <source>
        <dbReference type="ARBA" id="ARBA00022553"/>
    </source>
</evidence>
<protein>
    <recommendedName>
        <fullName evidence="6">Carrier domain-containing protein</fullName>
    </recommendedName>
</protein>
<evidence type="ECO:0000256" key="2">
    <source>
        <dbReference type="ARBA" id="ARBA00022450"/>
    </source>
</evidence>
<dbReference type="Pfam" id="PF13193">
    <property type="entry name" value="AMP-binding_C"/>
    <property type="match status" value="1"/>
</dbReference>
<reference evidence="7 8" key="1">
    <citation type="submission" date="2019-01" db="EMBL/GenBank/DDBJ databases">
        <title>Ktedonosporobacter rubrisoli SCAWS-G2.</title>
        <authorList>
            <person name="Huang Y."/>
            <person name="Yan B."/>
        </authorList>
    </citation>
    <scope>NUCLEOTIDE SEQUENCE [LARGE SCALE GENOMIC DNA]</scope>
    <source>
        <strain evidence="7 8">SCAWS-G2</strain>
    </source>
</reference>
<dbReference type="Pfam" id="PF00668">
    <property type="entry name" value="Condensation"/>
    <property type="match status" value="1"/>
</dbReference>
<dbReference type="InterPro" id="IPR001242">
    <property type="entry name" value="Condensation_dom"/>
</dbReference>
<dbReference type="InterPro" id="IPR009081">
    <property type="entry name" value="PP-bd_ACP"/>
</dbReference>
<dbReference type="Pfam" id="PF00501">
    <property type="entry name" value="AMP-binding"/>
    <property type="match status" value="1"/>
</dbReference>
<dbReference type="GO" id="GO:0003824">
    <property type="term" value="F:catalytic activity"/>
    <property type="evidence" value="ECO:0007669"/>
    <property type="project" value="InterPro"/>
</dbReference>
<dbReference type="Proteomes" id="UP000290365">
    <property type="component" value="Chromosome"/>
</dbReference>
<dbReference type="InterPro" id="IPR045851">
    <property type="entry name" value="AMP-bd_C_sf"/>
</dbReference>
<dbReference type="FunFam" id="1.10.1200.10:FF:000005">
    <property type="entry name" value="Nonribosomal peptide synthetase 1"/>
    <property type="match status" value="1"/>
</dbReference>
<dbReference type="InterPro" id="IPR025110">
    <property type="entry name" value="AMP-bd_C"/>
</dbReference>
<sequence length="815" mass="91673">MVGQGWAHLALGGETLPLDLARRLLPCGQALWNLYGPTETTIWSTAQRIEPASLKQHVPIGRPLANTTVYVLDAQLHPQPPGIPGELYIGGEALAHGYLAQPCLSAQRFLPDPFSSQPGARLYRSGDLASWQADGSLRYHQRGDSQVKLHGHRIELGEIEHLLLQQDSILQALVLLREEQLVAYVRSSEPIEPAQLRSQLSQQLPAYMLPHFFVQLEQFPLTPNGKLDRLALPLPDREHESKKSFEAPRNEIERQLAAIWADVLGLQQVDIHTSFFEIGGDSILCLLIVARAEQIGLTFTPKQLFQYQTIAELATILSLPASNEEANSLKAVHHTIPLVPHQLRFFAQQPSAIQSPARFLMLEVSNERLERELLEQAIIALAQRHSILQTALSFDAQTNSWQQREYEMAFPVSDLLHTSDLSAIAREEREAAIFAEMAAAQSDLSNLSGPLWRMLHFRMGEHQPERLLIIVNDLLADHASMQILRADLEQLIRGEQLQPLNAASAFKAWAQYLQDYAVSSDIEKEVPYWLQASRGNIPLLPVDFHADHALNILEHVQNISHTFHKDDTKTLLHEVCTNFHASISEILLTALLQACACWLGKRKLLVDVESSAREINSEKLEPGHSVGQFAIMYPLLLDLEMVSTHAGLMPALRAIKEQIRGMPQRGLGYEALRYLRQHDDIPARLAALPQPEIKFSFTGQDQALARAASSFLHPIYDITIPTCNPHNHRAHLLEIDCQLVEDCLAISWTYCSQFHKRETVEMLMNRYVDTLVSFMKLHPDEDASSYTKSDFSGANLNQAKIDKVMAKLRARNKRA</sequence>
<dbReference type="InterPro" id="IPR010060">
    <property type="entry name" value="NRPS_synth"/>
</dbReference>
<dbReference type="InterPro" id="IPR023213">
    <property type="entry name" value="CAT-like_dom_sf"/>
</dbReference>
<dbReference type="InterPro" id="IPR006162">
    <property type="entry name" value="Ppantetheine_attach_site"/>
</dbReference>
<dbReference type="InterPro" id="IPR036736">
    <property type="entry name" value="ACP-like_sf"/>
</dbReference>
<dbReference type="Gene3D" id="3.30.559.10">
    <property type="entry name" value="Chloramphenicol acetyltransferase-like domain"/>
    <property type="match status" value="1"/>
</dbReference>
<gene>
    <name evidence="7" type="ORF">EPA93_45965</name>
</gene>
<evidence type="ECO:0000313" key="7">
    <source>
        <dbReference type="EMBL" id="QBD82922.1"/>
    </source>
</evidence>
<dbReference type="GO" id="GO:0005737">
    <property type="term" value="C:cytoplasm"/>
    <property type="evidence" value="ECO:0007669"/>
    <property type="project" value="TreeGrafter"/>
</dbReference>
<evidence type="ECO:0000256" key="5">
    <source>
        <dbReference type="ARBA" id="ARBA00023194"/>
    </source>
</evidence>
<dbReference type="SUPFAM" id="SSF47336">
    <property type="entry name" value="ACP-like"/>
    <property type="match status" value="1"/>
</dbReference>
<dbReference type="GO" id="GO:0044550">
    <property type="term" value="P:secondary metabolite biosynthetic process"/>
    <property type="evidence" value="ECO:0007669"/>
    <property type="project" value="TreeGrafter"/>
</dbReference>
<dbReference type="OrthoDB" id="9778383at2"/>
<dbReference type="Gene3D" id="1.10.1200.10">
    <property type="entry name" value="ACP-like"/>
    <property type="match status" value="1"/>
</dbReference>
<dbReference type="InterPro" id="IPR020806">
    <property type="entry name" value="PKS_PP-bd"/>
</dbReference>
<dbReference type="AlphaFoldDB" id="A0A4P6K4N3"/>
<evidence type="ECO:0000313" key="8">
    <source>
        <dbReference type="Proteomes" id="UP000290365"/>
    </source>
</evidence>
<dbReference type="SMART" id="SM00823">
    <property type="entry name" value="PKS_PP"/>
    <property type="match status" value="1"/>
</dbReference>
<name>A0A4P6K4N3_KTERU</name>
<evidence type="ECO:0000256" key="1">
    <source>
        <dbReference type="ARBA" id="ARBA00001957"/>
    </source>
</evidence>
<accession>A0A4P6K4N3</accession>
<dbReference type="PROSITE" id="PS50075">
    <property type="entry name" value="CARRIER"/>
    <property type="match status" value="1"/>
</dbReference>
<dbReference type="KEGG" id="kbs:EPA93_45965"/>
<dbReference type="EMBL" id="CP035758">
    <property type="protein sequence ID" value="QBD82922.1"/>
    <property type="molecule type" value="Genomic_DNA"/>
</dbReference>
<keyword evidence="3" id="KW-0597">Phosphoprotein</keyword>
<proteinExistence type="predicted"/>
<dbReference type="GO" id="GO:0017000">
    <property type="term" value="P:antibiotic biosynthetic process"/>
    <property type="evidence" value="ECO:0007669"/>
    <property type="project" value="UniProtKB-KW"/>
</dbReference>
<dbReference type="GO" id="GO:0008610">
    <property type="term" value="P:lipid biosynthetic process"/>
    <property type="evidence" value="ECO:0007669"/>
    <property type="project" value="UniProtKB-ARBA"/>
</dbReference>
<keyword evidence="5" id="KW-0045">Antibiotic biosynthesis</keyword>
<dbReference type="GO" id="GO:0043041">
    <property type="term" value="P:amino acid activation for nonribosomal peptide biosynthetic process"/>
    <property type="evidence" value="ECO:0007669"/>
    <property type="project" value="TreeGrafter"/>
</dbReference>
<organism evidence="7 8">
    <name type="scientific">Ktedonosporobacter rubrisoli</name>
    <dbReference type="NCBI Taxonomy" id="2509675"/>
    <lineage>
        <taxon>Bacteria</taxon>
        <taxon>Bacillati</taxon>
        <taxon>Chloroflexota</taxon>
        <taxon>Ktedonobacteria</taxon>
        <taxon>Ktedonobacterales</taxon>
        <taxon>Ktedonosporobacteraceae</taxon>
        <taxon>Ktedonosporobacter</taxon>
    </lineage>
</organism>
<dbReference type="Gene3D" id="3.30.300.30">
    <property type="match status" value="1"/>
</dbReference>
<dbReference type="SUPFAM" id="SSF56801">
    <property type="entry name" value="Acetyl-CoA synthetase-like"/>
    <property type="match status" value="1"/>
</dbReference>
<dbReference type="InterPro" id="IPR000873">
    <property type="entry name" value="AMP-dep_synth/lig_dom"/>
</dbReference>